<evidence type="ECO:0000313" key="1">
    <source>
        <dbReference type="EMBL" id="QHT93679.1"/>
    </source>
</evidence>
<dbReference type="AlphaFoldDB" id="A0A6C0ILJ0"/>
<protein>
    <submittedName>
        <fullName evidence="1">Uncharacterized protein</fullName>
    </submittedName>
</protein>
<proteinExistence type="predicted"/>
<reference evidence="1" key="1">
    <citation type="journal article" date="2020" name="Nature">
        <title>Giant virus diversity and host interactions through global metagenomics.</title>
        <authorList>
            <person name="Schulz F."/>
            <person name="Roux S."/>
            <person name="Paez-Espino D."/>
            <person name="Jungbluth S."/>
            <person name="Walsh D.A."/>
            <person name="Denef V.J."/>
            <person name="McMahon K.D."/>
            <person name="Konstantinidis K.T."/>
            <person name="Eloe-Fadrosh E.A."/>
            <person name="Kyrpides N.C."/>
            <person name="Woyke T."/>
        </authorList>
    </citation>
    <scope>NUCLEOTIDE SEQUENCE</scope>
    <source>
        <strain evidence="1">GVMAG-M-3300024252-29</strain>
    </source>
</reference>
<sequence>MSNDIIGFKEQKTRWVRDVKKYTFKYEKTGASVKQLAQNIRKIILYVMRKTDIIFNIGDNDRTAGCMYMYSNKWITDARKNLLPVDPLYYNLFISTTKKYRRLYRQYILFKYVTAKQYLLSRIPWDTVGVVLSFL</sequence>
<dbReference type="EMBL" id="MN740209">
    <property type="protein sequence ID" value="QHT93679.1"/>
    <property type="molecule type" value="Genomic_DNA"/>
</dbReference>
<accession>A0A6C0ILJ0</accession>
<name>A0A6C0ILJ0_9ZZZZ</name>
<organism evidence="1">
    <name type="scientific">viral metagenome</name>
    <dbReference type="NCBI Taxonomy" id="1070528"/>
    <lineage>
        <taxon>unclassified sequences</taxon>
        <taxon>metagenomes</taxon>
        <taxon>organismal metagenomes</taxon>
    </lineage>
</organism>